<feature type="binding site" evidence="5">
    <location>
        <position position="66"/>
    </location>
    <ligand>
        <name>a divalent metal cation</name>
        <dbReference type="ChEBI" id="CHEBI:60240"/>
        <label>1</label>
    </ligand>
</feature>
<dbReference type="HOGENOM" id="CLU_037423_2_0_0"/>
<evidence type="ECO:0000256" key="2">
    <source>
        <dbReference type="ARBA" id="ARBA00011643"/>
    </source>
</evidence>
<dbReference type="OrthoDB" id="9792792at2"/>
<dbReference type="SUPFAM" id="SSF102705">
    <property type="entry name" value="NIF3 (NGG1p interacting factor 3)-like"/>
    <property type="match status" value="1"/>
</dbReference>
<comment type="similarity">
    <text evidence="1">Belongs to the GTP cyclohydrolase I type 2/NIF3 family.</text>
</comment>
<feature type="binding site" evidence="5">
    <location>
        <position position="104"/>
    </location>
    <ligand>
        <name>a divalent metal cation</name>
        <dbReference type="ChEBI" id="CHEBI:60240"/>
        <label>1</label>
    </ligand>
</feature>
<evidence type="ECO:0000256" key="1">
    <source>
        <dbReference type="ARBA" id="ARBA00006964"/>
    </source>
</evidence>
<keyword evidence="7" id="KW-1185">Reference proteome</keyword>
<dbReference type="Gene3D" id="3.40.1390.30">
    <property type="entry name" value="NIF3 (NGG1p interacting factor 3)-like"/>
    <property type="match status" value="2"/>
</dbReference>
<dbReference type="PANTHER" id="PTHR13799">
    <property type="entry name" value="NGG1 INTERACTING FACTOR 3"/>
    <property type="match status" value="1"/>
</dbReference>
<feature type="binding site" evidence="5">
    <location>
        <position position="220"/>
    </location>
    <ligand>
        <name>a divalent metal cation</name>
        <dbReference type="ChEBI" id="CHEBI:60240"/>
        <label>1</label>
    </ligand>
</feature>
<dbReference type="Pfam" id="PF01784">
    <property type="entry name" value="DUF34_NIF3"/>
    <property type="match status" value="1"/>
</dbReference>
<dbReference type="AlphaFoldDB" id="F0S1X0"/>
<dbReference type="STRING" id="868864.Dester_1420"/>
<dbReference type="InterPro" id="IPR002678">
    <property type="entry name" value="DUF34/NIF3"/>
</dbReference>
<keyword evidence="4 5" id="KW-0479">Metal-binding</keyword>
<dbReference type="PANTHER" id="PTHR13799:SF14">
    <property type="entry name" value="GTP CYCLOHYDROLASE 1 TYPE 2 HOMOLOG"/>
    <property type="match status" value="1"/>
</dbReference>
<dbReference type="FunFam" id="3.40.1390.30:FF:000001">
    <property type="entry name" value="GTP cyclohydrolase 1 type 2"/>
    <property type="match status" value="1"/>
</dbReference>
<gene>
    <name evidence="6" type="ordered locus">Dester_1420</name>
</gene>
<evidence type="ECO:0000256" key="3">
    <source>
        <dbReference type="ARBA" id="ARBA00022112"/>
    </source>
</evidence>
<dbReference type="NCBIfam" id="TIGR00486">
    <property type="entry name" value="YbgI_SA1388"/>
    <property type="match status" value="1"/>
</dbReference>
<dbReference type="EMBL" id="CP002543">
    <property type="protein sequence ID" value="ADY74051.1"/>
    <property type="molecule type" value="Genomic_DNA"/>
</dbReference>
<dbReference type="RefSeq" id="WP_013639000.1">
    <property type="nucleotide sequence ID" value="NC_015185.1"/>
</dbReference>
<evidence type="ECO:0000313" key="6">
    <source>
        <dbReference type="EMBL" id="ADY74051.1"/>
    </source>
</evidence>
<dbReference type="InParanoid" id="F0S1X0"/>
<dbReference type="eggNOG" id="COG0327">
    <property type="taxonomic scope" value="Bacteria"/>
</dbReference>
<evidence type="ECO:0000256" key="4">
    <source>
        <dbReference type="ARBA" id="ARBA00022723"/>
    </source>
</evidence>
<evidence type="ECO:0000256" key="5">
    <source>
        <dbReference type="PIRSR" id="PIRSR602678-1"/>
    </source>
</evidence>
<reference evidence="6 7" key="1">
    <citation type="journal article" date="2011" name="Stand. Genomic Sci.">
        <title>Complete genome sequence of the thermophilic sulfur-reducer Desulfurobacterium thermolithotrophum type strain (BSA(T)) from a deep-sea hydrothermal vent.</title>
        <authorList>
            <person name="Goker M."/>
            <person name="Daligault H."/>
            <person name="Mwirichia R."/>
            <person name="Lapidus A."/>
            <person name="Lucas S."/>
            <person name="Deshpande S."/>
            <person name="Pagani I."/>
            <person name="Tapia R."/>
            <person name="Cheng J.F."/>
            <person name="Goodwin L."/>
            <person name="Pitluck S."/>
            <person name="Liolios K."/>
            <person name="Ivanova N."/>
            <person name="Mavromatis K."/>
            <person name="Mikhailova N."/>
            <person name="Pati A."/>
            <person name="Chen A."/>
            <person name="Palaniappan K."/>
            <person name="Han C."/>
            <person name="Land M."/>
            <person name="Hauser L."/>
            <person name="Pan C."/>
            <person name="Brambilla E.M."/>
            <person name="Rohde M."/>
            <person name="Spring S."/>
            <person name="Sikorski J."/>
            <person name="Wirth R."/>
            <person name="Detter J.C."/>
            <person name="Woyke T."/>
            <person name="Bristow J."/>
            <person name="Eisen J.A."/>
            <person name="Markowitz V."/>
            <person name="Hugenholtz P."/>
            <person name="Kyrpides N.C."/>
            <person name="Klenk H.P."/>
        </authorList>
    </citation>
    <scope>NUCLEOTIDE SEQUENCE [LARGE SCALE GENOMIC DNA]</scope>
    <source>
        <strain evidence="7">DSM 11699 / BSA</strain>
    </source>
</reference>
<name>F0S1X0_DESTD</name>
<dbReference type="InterPro" id="IPR036069">
    <property type="entry name" value="DUF34/NIF3_sf"/>
</dbReference>
<dbReference type="Proteomes" id="UP000007102">
    <property type="component" value="Chromosome"/>
</dbReference>
<sequence length="259" mass="29219">MVKLRDIIAFLEELVPSELQDKWDNSGLQIGWESQEVEHIGFALSVSKKILEQAKRLKVDLIITHHPITISGIKSFVNYSYPSHLFLELARNGIAVYSLHTNLDVSSLGPTAIIAEKLEVQKEATIADNPPYGIIGTLNTALTQKELFKKLTSFLPKDIFRGINYRPDSAVKRIAVCSGSGASFIDIVAKKVDVYITGDIKYHDALKAQDLGLTVFDMGHYGTERLFFEKLFYLLTQRFNTLKLTIFEEKSPYEVMRSC</sequence>
<comment type="subunit">
    <text evidence="2">Homohexamer.</text>
</comment>
<proteinExistence type="inferred from homology"/>
<organism evidence="6 7">
    <name type="scientific">Desulfurobacterium thermolithotrophum (strain DSM 11699 / BSA)</name>
    <dbReference type="NCBI Taxonomy" id="868864"/>
    <lineage>
        <taxon>Bacteria</taxon>
        <taxon>Pseudomonadati</taxon>
        <taxon>Aquificota</taxon>
        <taxon>Aquificia</taxon>
        <taxon>Desulfurobacteriales</taxon>
        <taxon>Desulfurobacteriaceae</taxon>
        <taxon>Desulfurobacterium</taxon>
    </lineage>
</organism>
<evidence type="ECO:0000313" key="7">
    <source>
        <dbReference type="Proteomes" id="UP000007102"/>
    </source>
</evidence>
<feature type="binding site" evidence="5">
    <location>
        <position position="224"/>
    </location>
    <ligand>
        <name>a divalent metal cation</name>
        <dbReference type="ChEBI" id="CHEBI:60240"/>
        <label>1</label>
    </ligand>
</feature>
<dbReference type="GO" id="GO:0046872">
    <property type="term" value="F:metal ion binding"/>
    <property type="evidence" value="ECO:0007669"/>
    <property type="project" value="UniProtKB-KW"/>
</dbReference>
<accession>F0S1X0</accession>
<reference evidence="7" key="2">
    <citation type="submission" date="2011-02" db="EMBL/GenBank/DDBJ databases">
        <title>The complete genome of Desulfurobacterium thermolithotrophum DSM 11699.</title>
        <authorList>
            <consortium name="US DOE Joint Genome Institute (JGI-PGF)"/>
            <person name="Lucas S."/>
            <person name="Copeland A."/>
            <person name="Lapidus A."/>
            <person name="Bruce D."/>
            <person name="Goodwin L."/>
            <person name="Pitluck S."/>
            <person name="Kyrpides N."/>
            <person name="Mavromatis K."/>
            <person name="Pagani I."/>
            <person name="Ivanova N."/>
            <person name="Mikhailova N."/>
            <person name="Daligault H."/>
            <person name="Detter J.C."/>
            <person name="Tapia R."/>
            <person name="Han C."/>
            <person name="Land M."/>
            <person name="Hauser L."/>
            <person name="Markowitz V."/>
            <person name="Cheng J.-F."/>
            <person name="Hugenholtz P."/>
            <person name="Woyke T."/>
            <person name="Wu D."/>
            <person name="Spring S."/>
            <person name="Brambilla E."/>
            <person name="Klenk H.-P."/>
            <person name="Eisen J.A."/>
        </authorList>
    </citation>
    <scope>NUCLEOTIDE SEQUENCE [LARGE SCALE GENOMIC DNA]</scope>
    <source>
        <strain evidence="7">DSM 11699 / BSA</strain>
    </source>
</reference>
<dbReference type="FunCoup" id="F0S1X0">
    <property type="interactions" value="193"/>
</dbReference>
<dbReference type="KEGG" id="dte:Dester_1420"/>
<feature type="binding site" evidence="5">
    <location>
        <position position="65"/>
    </location>
    <ligand>
        <name>a divalent metal cation</name>
        <dbReference type="ChEBI" id="CHEBI:60240"/>
        <label>1</label>
    </ligand>
</feature>
<protein>
    <recommendedName>
        <fullName evidence="3">GTP cyclohydrolase 1 type 2 homolog</fullName>
    </recommendedName>
</protein>
<dbReference type="GO" id="GO:0005737">
    <property type="term" value="C:cytoplasm"/>
    <property type="evidence" value="ECO:0007669"/>
    <property type="project" value="TreeGrafter"/>
</dbReference>